<proteinExistence type="predicted"/>
<feature type="compositionally biased region" description="Low complexity" evidence="1">
    <location>
        <begin position="143"/>
        <end position="164"/>
    </location>
</feature>
<dbReference type="AlphaFoldDB" id="A0A7S0B271"/>
<gene>
    <name evidence="2" type="ORF">MPOL1434_LOCUS11412</name>
</gene>
<organism evidence="2">
    <name type="scientific">Minutocellus polymorphus</name>
    <dbReference type="NCBI Taxonomy" id="265543"/>
    <lineage>
        <taxon>Eukaryota</taxon>
        <taxon>Sar</taxon>
        <taxon>Stramenopiles</taxon>
        <taxon>Ochrophyta</taxon>
        <taxon>Bacillariophyta</taxon>
        <taxon>Mediophyceae</taxon>
        <taxon>Cymatosirophycidae</taxon>
        <taxon>Cymatosirales</taxon>
        <taxon>Cymatosiraceae</taxon>
        <taxon>Minutocellus</taxon>
    </lineage>
</organism>
<name>A0A7S0B271_9STRA</name>
<reference evidence="2" key="1">
    <citation type="submission" date="2021-01" db="EMBL/GenBank/DDBJ databases">
        <authorList>
            <person name="Corre E."/>
            <person name="Pelletier E."/>
            <person name="Niang G."/>
            <person name="Scheremetjew M."/>
            <person name="Finn R."/>
            <person name="Kale V."/>
            <person name="Holt S."/>
            <person name="Cochrane G."/>
            <person name="Meng A."/>
            <person name="Brown T."/>
            <person name="Cohen L."/>
        </authorList>
    </citation>
    <scope>NUCLEOTIDE SEQUENCE</scope>
    <source>
        <strain evidence="2">CCMP3303</strain>
    </source>
</reference>
<evidence type="ECO:0000256" key="1">
    <source>
        <dbReference type="SAM" id="MobiDB-lite"/>
    </source>
</evidence>
<accession>A0A7S0B271</accession>
<protein>
    <submittedName>
        <fullName evidence="2">Uncharacterized protein</fullName>
    </submittedName>
</protein>
<feature type="region of interest" description="Disordered" evidence="1">
    <location>
        <begin position="111"/>
        <end position="182"/>
    </location>
</feature>
<evidence type="ECO:0000313" key="2">
    <source>
        <dbReference type="EMBL" id="CAD8381193.1"/>
    </source>
</evidence>
<sequence length="182" mass="18093">MQPSAATNRQWTMASGRAVGAAPHFAHTSAGAASGSTSGGIAAADRGVGGNWGVGGAAASASGVVMGIGGGGIGDGGVGGGLATVPPPAAPAMWTGRLVYQRGQRVGRVVRAQPRPGAVTGRPSLDHQSPGPVRHREDPRAADPPTSTAWTPTAPSSMPAPTRSSRWRCTTGRPFTIPRGGF</sequence>
<dbReference type="EMBL" id="HBEJ01019559">
    <property type="protein sequence ID" value="CAD8381193.1"/>
    <property type="molecule type" value="Transcribed_RNA"/>
</dbReference>